<protein>
    <submittedName>
        <fullName evidence="1">Uncharacterized protein</fullName>
    </submittedName>
</protein>
<dbReference type="Proteomes" id="UP000054270">
    <property type="component" value="Unassembled WGS sequence"/>
</dbReference>
<sequence>MAFVSSSHRHGKGSPSVEVYFDRAARSLRERSPGALCASGVDHQSFTSSTFLSLAHDLMLHHHPHRRTHVCAYAARCPSIINALPIILSKTGYSAERHAHGPPFLLYWFSAARNERGGAPVLAPVLCPSYRPVHPLRAW</sequence>
<evidence type="ECO:0000313" key="1">
    <source>
        <dbReference type="EMBL" id="KJA20672.1"/>
    </source>
</evidence>
<keyword evidence="2" id="KW-1185">Reference proteome</keyword>
<reference evidence="2" key="1">
    <citation type="submission" date="2014-04" db="EMBL/GenBank/DDBJ databases">
        <title>Evolutionary Origins and Diversification of the Mycorrhizal Mutualists.</title>
        <authorList>
            <consortium name="DOE Joint Genome Institute"/>
            <consortium name="Mycorrhizal Genomics Consortium"/>
            <person name="Kohler A."/>
            <person name="Kuo A."/>
            <person name="Nagy L.G."/>
            <person name="Floudas D."/>
            <person name="Copeland A."/>
            <person name="Barry K.W."/>
            <person name="Cichocki N."/>
            <person name="Veneault-Fourrey C."/>
            <person name="LaButti K."/>
            <person name="Lindquist E.A."/>
            <person name="Lipzen A."/>
            <person name="Lundell T."/>
            <person name="Morin E."/>
            <person name="Murat C."/>
            <person name="Riley R."/>
            <person name="Ohm R."/>
            <person name="Sun H."/>
            <person name="Tunlid A."/>
            <person name="Henrissat B."/>
            <person name="Grigoriev I.V."/>
            <person name="Hibbett D.S."/>
            <person name="Martin F."/>
        </authorList>
    </citation>
    <scope>NUCLEOTIDE SEQUENCE [LARGE SCALE GENOMIC DNA]</scope>
    <source>
        <strain evidence="2">FD-334 SS-4</strain>
    </source>
</reference>
<dbReference type="EMBL" id="KN817565">
    <property type="protein sequence ID" value="KJA20672.1"/>
    <property type="molecule type" value="Genomic_DNA"/>
</dbReference>
<gene>
    <name evidence="1" type="ORF">HYPSUDRAFT_203642</name>
</gene>
<name>A0A0D2L213_HYPSF</name>
<accession>A0A0D2L213</accession>
<proteinExistence type="predicted"/>
<dbReference type="AlphaFoldDB" id="A0A0D2L213"/>
<evidence type="ECO:0000313" key="2">
    <source>
        <dbReference type="Proteomes" id="UP000054270"/>
    </source>
</evidence>
<organism evidence="1 2">
    <name type="scientific">Hypholoma sublateritium (strain FD-334 SS-4)</name>
    <dbReference type="NCBI Taxonomy" id="945553"/>
    <lineage>
        <taxon>Eukaryota</taxon>
        <taxon>Fungi</taxon>
        <taxon>Dikarya</taxon>
        <taxon>Basidiomycota</taxon>
        <taxon>Agaricomycotina</taxon>
        <taxon>Agaricomycetes</taxon>
        <taxon>Agaricomycetidae</taxon>
        <taxon>Agaricales</taxon>
        <taxon>Agaricineae</taxon>
        <taxon>Strophariaceae</taxon>
        <taxon>Hypholoma</taxon>
    </lineage>
</organism>